<dbReference type="AlphaFoldDB" id="A0A816FMI7"/>
<gene>
    <name evidence="2" type="ORF">JXQ802_LOCUS56461</name>
    <name evidence="1" type="ORF">PYM288_LOCUS39900</name>
</gene>
<dbReference type="Proteomes" id="UP000663870">
    <property type="component" value="Unassembled WGS sequence"/>
</dbReference>
<name>A0A816FMI7_9BILA</name>
<organism evidence="2 3">
    <name type="scientific">Rotaria sordida</name>
    <dbReference type="NCBI Taxonomy" id="392033"/>
    <lineage>
        <taxon>Eukaryota</taxon>
        <taxon>Metazoa</taxon>
        <taxon>Spiralia</taxon>
        <taxon>Gnathifera</taxon>
        <taxon>Rotifera</taxon>
        <taxon>Eurotatoria</taxon>
        <taxon>Bdelloidea</taxon>
        <taxon>Philodinida</taxon>
        <taxon>Philodinidae</taxon>
        <taxon>Rotaria</taxon>
    </lineage>
</organism>
<keyword evidence="3" id="KW-1185">Reference proteome</keyword>
<dbReference type="EMBL" id="CAJNOH010011560">
    <property type="protein sequence ID" value="CAF1526248.1"/>
    <property type="molecule type" value="Genomic_DNA"/>
</dbReference>
<dbReference type="Proteomes" id="UP000663854">
    <property type="component" value="Unassembled WGS sequence"/>
</dbReference>
<proteinExistence type="predicted"/>
<evidence type="ECO:0000313" key="2">
    <source>
        <dbReference type="EMBL" id="CAF1663651.1"/>
    </source>
</evidence>
<reference evidence="2" key="1">
    <citation type="submission" date="2021-02" db="EMBL/GenBank/DDBJ databases">
        <authorList>
            <person name="Nowell W R."/>
        </authorList>
    </citation>
    <scope>NUCLEOTIDE SEQUENCE</scope>
</reference>
<feature type="non-terminal residue" evidence="2">
    <location>
        <position position="1"/>
    </location>
</feature>
<evidence type="ECO:0000313" key="1">
    <source>
        <dbReference type="EMBL" id="CAF1526248.1"/>
    </source>
</evidence>
<dbReference type="EMBL" id="CAJNOL010013408">
    <property type="protein sequence ID" value="CAF1663651.1"/>
    <property type="molecule type" value="Genomic_DNA"/>
</dbReference>
<accession>A0A816FMI7</accession>
<comment type="caution">
    <text evidence="2">The sequence shown here is derived from an EMBL/GenBank/DDBJ whole genome shotgun (WGS) entry which is preliminary data.</text>
</comment>
<sequence>NPTSRQILMLRTLNNHLFPMKTYQQSFILIRSSNGKISYLSIRHFV</sequence>
<evidence type="ECO:0000313" key="3">
    <source>
        <dbReference type="Proteomes" id="UP000663870"/>
    </source>
</evidence>
<protein>
    <submittedName>
        <fullName evidence="2">Uncharacterized protein</fullName>
    </submittedName>
</protein>